<feature type="domain" description="G-protein coupled receptors family 1 profile" evidence="6">
    <location>
        <begin position="99"/>
        <end position="298"/>
    </location>
</feature>
<dbReference type="EMBL" id="UZAN01042741">
    <property type="protein sequence ID" value="VDP76686.1"/>
    <property type="molecule type" value="Genomic_DNA"/>
</dbReference>
<evidence type="ECO:0000313" key="7">
    <source>
        <dbReference type="EMBL" id="VDP76686.1"/>
    </source>
</evidence>
<organism evidence="9">
    <name type="scientific">Echinostoma caproni</name>
    <dbReference type="NCBI Taxonomy" id="27848"/>
    <lineage>
        <taxon>Eukaryota</taxon>
        <taxon>Metazoa</taxon>
        <taxon>Spiralia</taxon>
        <taxon>Lophotrochozoa</taxon>
        <taxon>Platyhelminthes</taxon>
        <taxon>Trematoda</taxon>
        <taxon>Digenea</taxon>
        <taxon>Plagiorchiida</taxon>
        <taxon>Echinostomata</taxon>
        <taxon>Echinostomatoidea</taxon>
        <taxon>Echinostomatidae</taxon>
        <taxon>Echinostoma</taxon>
    </lineage>
</organism>
<keyword evidence="2 5" id="KW-0812">Transmembrane</keyword>
<name>A0A183AFV7_9TREM</name>
<feature type="transmembrane region" description="Helical" evidence="5">
    <location>
        <begin position="123"/>
        <end position="144"/>
    </location>
</feature>
<feature type="transmembrane region" description="Helical" evidence="5">
    <location>
        <begin position="281"/>
        <end position="300"/>
    </location>
</feature>
<keyword evidence="3 5" id="KW-1133">Transmembrane helix</keyword>
<accession>A0A183AFV7</accession>
<keyword evidence="4 5" id="KW-0472">Membrane</keyword>
<dbReference type="GO" id="GO:0016020">
    <property type="term" value="C:membrane"/>
    <property type="evidence" value="ECO:0007669"/>
    <property type="project" value="UniProtKB-SubCell"/>
</dbReference>
<reference evidence="9" key="1">
    <citation type="submission" date="2016-06" db="UniProtKB">
        <authorList>
            <consortium name="WormBaseParasite"/>
        </authorList>
    </citation>
    <scope>IDENTIFICATION</scope>
</reference>
<evidence type="ECO:0000256" key="4">
    <source>
        <dbReference type="ARBA" id="ARBA00023136"/>
    </source>
</evidence>
<dbReference type="GO" id="GO:0004930">
    <property type="term" value="F:G protein-coupled receptor activity"/>
    <property type="evidence" value="ECO:0007669"/>
    <property type="project" value="InterPro"/>
</dbReference>
<dbReference type="PROSITE" id="PS50262">
    <property type="entry name" value="G_PROTEIN_RECEP_F1_2"/>
    <property type="match status" value="1"/>
</dbReference>
<evidence type="ECO:0000256" key="3">
    <source>
        <dbReference type="ARBA" id="ARBA00022989"/>
    </source>
</evidence>
<dbReference type="InterPro" id="IPR000276">
    <property type="entry name" value="GPCR_Rhodpsn"/>
</dbReference>
<comment type="subcellular location">
    <subcellularLocation>
        <location evidence="1">Membrane</location>
    </subcellularLocation>
</comment>
<dbReference type="WBParaSite" id="ECPE_0000585501-mRNA-1">
    <property type="protein sequence ID" value="ECPE_0000585501-mRNA-1"/>
    <property type="gene ID" value="ECPE_0000585501"/>
</dbReference>
<dbReference type="Gene3D" id="1.20.1070.10">
    <property type="entry name" value="Rhodopsin 7-helix transmembrane proteins"/>
    <property type="match status" value="1"/>
</dbReference>
<evidence type="ECO:0000259" key="6">
    <source>
        <dbReference type="PROSITE" id="PS50262"/>
    </source>
</evidence>
<keyword evidence="8" id="KW-1185">Reference proteome</keyword>
<evidence type="ECO:0000256" key="2">
    <source>
        <dbReference type="ARBA" id="ARBA00022692"/>
    </source>
</evidence>
<evidence type="ECO:0000313" key="9">
    <source>
        <dbReference type="WBParaSite" id="ECPE_0000585501-mRNA-1"/>
    </source>
</evidence>
<dbReference type="AlphaFoldDB" id="A0A183AFV7"/>
<dbReference type="InterPro" id="IPR017452">
    <property type="entry name" value="GPCR_Rhodpsn_7TM"/>
</dbReference>
<dbReference type="PANTHER" id="PTHR45698:SF1">
    <property type="entry name" value="TRACE AMINE-ASSOCIATED RECEPTOR 13C-LIKE"/>
    <property type="match status" value="1"/>
</dbReference>
<evidence type="ECO:0000256" key="5">
    <source>
        <dbReference type="SAM" id="Phobius"/>
    </source>
</evidence>
<reference evidence="7 8" key="2">
    <citation type="submission" date="2018-11" db="EMBL/GenBank/DDBJ databases">
        <authorList>
            <consortium name="Pathogen Informatics"/>
        </authorList>
    </citation>
    <scope>NUCLEOTIDE SEQUENCE [LARGE SCALE GENOMIC DNA]</scope>
    <source>
        <strain evidence="7 8">Egypt</strain>
    </source>
</reference>
<feature type="transmembrane region" description="Helical" evidence="5">
    <location>
        <begin position="12"/>
        <end position="30"/>
    </location>
</feature>
<dbReference type="CDD" id="cd00637">
    <property type="entry name" value="7tm_classA_rhodopsin-like"/>
    <property type="match status" value="1"/>
</dbReference>
<protein>
    <submittedName>
        <fullName evidence="9">G_PROTEIN_RECEP_F1_2 domain-containing protein</fullName>
    </submittedName>
</protein>
<evidence type="ECO:0000256" key="1">
    <source>
        <dbReference type="ARBA" id="ARBA00004370"/>
    </source>
</evidence>
<dbReference type="Proteomes" id="UP000272942">
    <property type="component" value="Unassembled WGS sequence"/>
</dbReference>
<gene>
    <name evidence="7" type="ORF">ECPE_LOCUS5842</name>
</gene>
<sequence length="340" mass="37950">MDAELIVRCINGILGGLGTVTNSLVFVLLLKHKLGSHLTNVLFRSQRIYDCFSCFIMFLVQLIGNNFYTSSSLLNGILCSIWSQENLFWPGPILAASNLVCLSLDRVLAVFKPVFYRQNQKRLIIASLTYNIVNILILFTPRILHRRFVNGTCLFSMEAGNDPFSIISSVHSYLTLVFAYLLPSTCLIVSHALIIYKIKNLFSRRTKSSPETSSSERDTVSALPRSDDQRALRLRRAIIELIITTVVVSSLYLSCYAFDLITYVLGTSGQLDYIGNQIRRQVGLGLIVLCACISPCAVVCTTRHLRLHVINIIGHQKREYSTTLQSDTQSESGAAAKQAD</sequence>
<feature type="transmembrane region" description="Helical" evidence="5">
    <location>
        <begin position="238"/>
        <end position="261"/>
    </location>
</feature>
<dbReference type="OrthoDB" id="10042731at2759"/>
<evidence type="ECO:0000313" key="8">
    <source>
        <dbReference type="Proteomes" id="UP000272942"/>
    </source>
</evidence>
<feature type="transmembrane region" description="Helical" evidence="5">
    <location>
        <begin position="173"/>
        <end position="196"/>
    </location>
</feature>
<proteinExistence type="predicted"/>
<feature type="transmembrane region" description="Helical" evidence="5">
    <location>
        <begin position="88"/>
        <end position="111"/>
    </location>
</feature>
<feature type="transmembrane region" description="Helical" evidence="5">
    <location>
        <begin position="51"/>
        <end position="68"/>
    </location>
</feature>
<dbReference type="Pfam" id="PF00001">
    <property type="entry name" value="7tm_1"/>
    <property type="match status" value="1"/>
</dbReference>
<dbReference type="SUPFAM" id="SSF81321">
    <property type="entry name" value="Family A G protein-coupled receptor-like"/>
    <property type="match status" value="1"/>
</dbReference>
<dbReference type="PANTHER" id="PTHR45698">
    <property type="entry name" value="TRACE AMINE-ASSOCIATED RECEPTOR 19N-RELATED"/>
    <property type="match status" value="1"/>
</dbReference>